<dbReference type="Pfam" id="PF09586">
    <property type="entry name" value="YfhO"/>
    <property type="match status" value="1"/>
</dbReference>
<organism evidence="2 3">
    <name type="scientific">Lachnospira eligens</name>
    <dbReference type="NCBI Taxonomy" id="39485"/>
    <lineage>
        <taxon>Bacteria</taxon>
        <taxon>Bacillati</taxon>
        <taxon>Bacillota</taxon>
        <taxon>Clostridia</taxon>
        <taxon>Lachnospirales</taxon>
        <taxon>Lachnospiraceae</taxon>
        <taxon>Lachnospira</taxon>
    </lineage>
</organism>
<dbReference type="Proteomes" id="UP000095621">
    <property type="component" value="Unassembled WGS sequence"/>
</dbReference>
<dbReference type="AlphaFoldDB" id="A0A174YXL7"/>
<gene>
    <name evidence="2" type="ORF">ERS852490_02011</name>
</gene>
<feature type="transmembrane region" description="Helical" evidence="1">
    <location>
        <begin position="296"/>
        <end position="315"/>
    </location>
</feature>
<feature type="transmembrane region" description="Helical" evidence="1">
    <location>
        <begin position="322"/>
        <end position="338"/>
    </location>
</feature>
<dbReference type="RefSeq" id="WP_055215941.1">
    <property type="nucleotide sequence ID" value="NZ_CZBU01000004.1"/>
</dbReference>
<feature type="transmembrane region" description="Helical" evidence="1">
    <location>
        <begin position="834"/>
        <end position="854"/>
    </location>
</feature>
<feature type="transmembrane region" description="Helical" evidence="1">
    <location>
        <begin position="191"/>
        <end position="215"/>
    </location>
</feature>
<protein>
    <submittedName>
        <fullName evidence="2">Predicted membrane protein</fullName>
    </submittedName>
</protein>
<keyword evidence="1" id="KW-0812">Transmembrane</keyword>
<feature type="transmembrane region" description="Helical" evidence="1">
    <location>
        <begin position="875"/>
        <end position="900"/>
    </location>
</feature>
<dbReference type="EMBL" id="CZBU01000004">
    <property type="protein sequence ID" value="CUQ78307.1"/>
    <property type="molecule type" value="Genomic_DNA"/>
</dbReference>
<evidence type="ECO:0000313" key="2">
    <source>
        <dbReference type="EMBL" id="CUQ78307.1"/>
    </source>
</evidence>
<feature type="transmembrane region" description="Helical" evidence="1">
    <location>
        <begin position="445"/>
        <end position="462"/>
    </location>
</feature>
<feature type="transmembrane region" description="Helical" evidence="1">
    <location>
        <begin position="414"/>
        <end position="433"/>
    </location>
</feature>
<dbReference type="PANTHER" id="PTHR38454">
    <property type="entry name" value="INTEGRAL MEMBRANE PROTEIN-RELATED"/>
    <property type="match status" value="1"/>
</dbReference>
<dbReference type="InterPro" id="IPR018580">
    <property type="entry name" value="Uncharacterised_YfhO"/>
</dbReference>
<evidence type="ECO:0000313" key="3">
    <source>
        <dbReference type="Proteomes" id="UP000095621"/>
    </source>
</evidence>
<feature type="transmembrane region" description="Helical" evidence="1">
    <location>
        <begin position="358"/>
        <end position="378"/>
    </location>
</feature>
<reference evidence="2 3" key="1">
    <citation type="submission" date="2015-09" db="EMBL/GenBank/DDBJ databases">
        <authorList>
            <consortium name="Pathogen Informatics"/>
        </authorList>
    </citation>
    <scope>NUCLEOTIDE SEQUENCE [LARGE SCALE GENOMIC DNA]</scope>
    <source>
        <strain evidence="2 3">2789STDY5834875</strain>
    </source>
</reference>
<evidence type="ECO:0000256" key="1">
    <source>
        <dbReference type="SAM" id="Phobius"/>
    </source>
</evidence>
<proteinExistence type="predicted"/>
<feature type="transmembrane region" description="Helical" evidence="1">
    <location>
        <begin position="235"/>
        <end position="259"/>
    </location>
</feature>
<feature type="transmembrane region" description="Helical" evidence="1">
    <location>
        <begin position="16"/>
        <end position="37"/>
    </location>
</feature>
<sequence>MKKSGFKSLLKKIRPYAVPGIITGLVMIVILILKGIWPFGSSRIDYFDNMQQVAPLYAHLWDFMHGKASIWFDWYTGLGTNVSMSISAFSMITPFNLLLYFVPRSYILESISIITLVKMIFMSVAMYALINKKYNNLVYGLKVMFSCMYAFCGYVILYGSCFTPWMDIVAFFPILIMAYDRMLETGKKMLYICMIALCFIINYYLSAMSLIYIFLICGIRMVVMQERKQWKETAWNVGIGTIAGIGLSAFVLVPVFAQLSSSQRGGASKGLLSQYAGWITSSIVTDGAMAALQRWMMLYGLAFVIAVIIMGMKIYKSDRRQLIYTIAMLVVALGPVLMEATNLMWHFGSYNGYTLRNGYLISFTLICVAAGMAEKMFADIPLKGAFYRRQTAIVAVIGAVYVMIYNILPINNEMLAMAFFIMIFAVMFAVYMFMLIRKKEFNCKSVILVIALELFIGAYALIGPPKFYTYEDYQIGDYVQYANDAADSLDIEESATDRIVNPDISLNANYPLILRRGALSSFTAALEDDTQSYAKRWGYSKYFLWLLDSGGTVFSNAVLHVTQAVNINELDSALYTLEKKEGDYSLYNTNYNLPFGFCVDSSFSKLDMTNVDWITYHNRMYKAMTGDKETFVTRIYPQAETAGNIKSMTINVGSRSAIYMNIADVKKPNADANASKLESSIHVYVNGEAVVVPTLGDVNNTAYFTDYNNNLLYLGIFEDEDVQIKIEYDKPKYMNQSKMTIGLLNMEKMDKLCEDFADKQTDVSYTNNTLTVKINSDGTKDYALIPVIKSANWTVTLDGKTVKTKEIAGLFTGVQVHEGENTLVFTFVPKGRNAGLLITLVTLLITVLCLVINYKRTINVPVWAKYCAQYIYIGLFAIVVAAMFVVPVISTIPAAIYHIIRILLK</sequence>
<dbReference type="OrthoDB" id="9815466at2"/>
<keyword evidence="1" id="KW-0472">Membrane</keyword>
<accession>A0A174YXL7</accession>
<feature type="transmembrane region" description="Helical" evidence="1">
    <location>
        <begin position="106"/>
        <end position="130"/>
    </location>
</feature>
<feature type="transmembrane region" description="Helical" evidence="1">
    <location>
        <begin position="390"/>
        <end position="408"/>
    </location>
</feature>
<dbReference type="PANTHER" id="PTHR38454:SF1">
    <property type="entry name" value="INTEGRAL MEMBRANE PROTEIN"/>
    <property type="match status" value="1"/>
</dbReference>
<name>A0A174YXL7_9FIRM</name>
<keyword evidence="1" id="KW-1133">Transmembrane helix</keyword>